<sequence length="439" mass="49545">MNTDPDQPSAHLLAVPNELIQQIVGQIDDRPSGITGLLSLRCVNKRVSSNVDATGCFSKLFESLTVHVNPASFQILIDIAEHPVLHKAVKTLAVSLACFGPRLLEEGRYLHRDWTAHVETQAELEILEQQLFLRDRGMPTDALAYCLSHFQNCTSVAITDRVGILRSKSTVTHFIPDLLLHPCADHISGDEDRYPLGDNYWRDYHRNDVINILLQAMSRSRHHIQAFSINNRYIDSLELCPSMDFKQIEDSTPLRNSFGSIRTLKLQLSNMTTHLDSDMTNFFACMPHLEDLTLQSGSTTGRRSHNLEGILANSVIPNLKALTLDSALIDSGLLLFFFYRHNESLRRLTLDSININTGEAGGREFFTAMAKMMTLDRLEIEYIHHVDTALGRNRTCKFGWIGADRSIGVGVEGVQAQIQGILETLTYKEVYIYGLWSWY</sequence>
<comment type="caution">
    <text evidence="1">The sequence shown here is derived from an EMBL/GenBank/DDBJ whole genome shotgun (WGS) entry which is preliminary data.</text>
</comment>
<dbReference type="SUPFAM" id="SSF52047">
    <property type="entry name" value="RNI-like"/>
    <property type="match status" value="1"/>
</dbReference>
<dbReference type="AlphaFoldDB" id="A0A9P4NEW3"/>
<dbReference type="Proteomes" id="UP000800235">
    <property type="component" value="Unassembled WGS sequence"/>
</dbReference>
<reference evidence="1" key="1">
    <citation type="journal article" date="2020" name="Stud. Mycol.">
        <title>101 Dothideomycetes genomes: a test case for predicting lifestyles and emergence of pathogens.</title>
        <authorList>
            <person name="Haridas S."/>
            <person name="Albert R."/>
            <person name="Binder M."/>
            <person name="Bloem J."/>
            <person name="Labutti K."/>
            <person name="Salamov A."/>
            <person name="Andreopoulos B."/>
            <person name="Baker S."/>
            <person name="Barry K."/>
            <person name="Bills G."/>
            <person name="Bluhm B."/>
            <person name="Cannon C."/>
            <person name="Castanera R."/>
            <person name="Culley D."/>
            <person name="Daum C."/>
            <person name="Ezra D."/>
            <person name="Gonzalez J."/>
            <person name="Henrissat B."/>
            <person name="Kuo A."/>
            <person name="Liang C."/>
            <person name="Lipzen A."/>
            <person name="Lutzoni F."/>
            <person name="Magnuson J."/>
            <person name="Mondo S."/>
            <person name="Nolan M."/>
            <person name="Ohm R."/>
            <person name="Pangilinan J."/>
            <person name="Park H.-J."/>
            <person name="Ramirez L."/>
            <person name="Alfaro M."/>
            <person name="Sun H."/>
            <person name="Tritt A."/>
            <person name="Yoshinaga Y."/>
            <person name="Zwiers L.-H."/>
            <person name="Turgeon B."/>
            <person name="Goodwin S."/>
            <person name="Spatafora J."/>
            <person name="Crous P."/>
            <person name="Grigoriev I."/>
        </authorList>
    </citation>
    <scope>NUCLEOTIDE SEQUENCE</scope>
    <source>
        <strain evidence="1">CBS 130266</strain>
    </source>
</reference>
<accession>A0A9P4NEW3</accession>
<name>A0A9P4NEW3_9PEZI</name>
<protein>
    <submittedName>
        <fullName evidence="1">Uncharacterized protein</fullName>
    </submittedName>
</protein>
<proteinExistence type="predicted"/>
<dbReference type="Gene3D" id="3.80.10.10">
    <property type="entry name" value="Ribonuclease Inhibitor"/>
    <property type="match status" value="1"/>
</dbReference>
<organism evidence="1 2">
    <name type="scientific">Tothia fuscella</name>
    <dbReference type="NCBI Taxonomy" id="1048955"/>
    <lineage>
        <taxon>Eukaryota</taxon>
        <taxon>Fungi</taxon>
        <taxon>Dikarya</taxon>
        <taxon>Ascomycota</taxon>
        <taxon>Pezizomycotina</taxon>
        <taxon>Dothideomycetes</taxon>
        <taxon>Pleosporomycetidae</taxon>
        <taxon>Venturiales</taxon>
        <taxon>Cylindrosympodiaceae</taxon>
        <taxon>Tothia</taxon>
    </lineage>
</organism>
<dbReference type="EMBL" id="MU007135">
    <property type="protein sequence ID" value="KAF2417697.1"/>
    <property type="molecule type" value="Genomic_DNA"/>
</dbReference>
<evidence type="ECO:0000313" key="2">
    <source>
        <dbReference type="Proteomes" id="UP000800235"/>
    </source>
</evidence>
<evidence type="ECO:0000313" key="1">
    <source>
        <dbReference type="EMBL" id="KAF2417697.1"/>
    </source>
</evidence>
<keyword evidence="2" id="KW-1185">Reference proteome</keyword>
<gene>
    <name evidence="1" type="ORF">EJ08DRAFT_739326</name>
</gene>
<dbReference type="InterPro" id="IPR032675">
    <property type="entry name" value="LRR_dom_sf"/>
</dbReference>